<feature type="region of interest" description="Disordered" evidence="4">
    <location>
        <begin position="15"/>
        <end position="41"/>
    </location>
</feature>
<dbReference type="GO" id="GO:0003735">
    <property type="term" value="F:structural constituent of ribosome"/>
    <property type="evidence" value="ECO:0007669"/>
    <property type="project" value="InterPro"/>
</dbReference>
<dbReference type="GO" id="GO:0006412">
    <property type="term" value="P:translation"/>
    <property type="evidence" value="ECO:0007669"/>
    <property type="project" value="InterPro"/>
</dbReference>
<accession>A0AAN9TSR9</accession>
<protein>
    <recommendedName>
        <fullName evidence="7">Ribosomal protein S9</fullName>
    </recommendedName>
</protein>
<dbReference type="SUPFAM" id="SSF54211">
    <property type="entry name" value="Ribosomal protein S5 domain 2-like"/>
    <property type="match status" value="1"/>
</dbReference>
<dbReference type="AlphaFoldDB" id="A0AAN9TSR9"/>
<dbReference type="GO" id="GO:0003723">
    <property type="term" value="F:RNA binding"/>
    <property type="evidence" value="ECO:0007669"/>
    <property type="project" value="TreeGrafter"/>
</dbReference>
<evidence type="ECO:0000256" key="4">
    <source>
        <dbReference type="SAM" id="MobiDB-lite"/>
    </source>
</evidence>
<dbReference type="InterPro" id="IPR000754">
    <property type="entry name" value="Ribosomal_uS9"/>
</dbReference>
<dbReference type="PANTHER" id="PTHR21569:SF1">
    <property type="entry name" value="SMALL RIBOSOMAL SUBUNIT PROTEIN US9M"/>
    <property type="match status" value="1"/>
</dbReference>
<dbReference type="InterPro" id="IPR020568">
    <property type="entry name" value="Ribosomal_Su5_D2-typ_SF"/>
</dbReference>
<dbReference type="InterPro" id="IPR014721">
    <property type="entry name" value="Ribsml_uS5_D2-typ_fold_subgr"/>
</dbReference>
<keyword evidence="6" id="KW-1185">Reference proteome</keyword>
<dbReference type="EMBL" id="JBBCAQ010000003">
    <property type="protein sequence ID" value="KAK7604614.1"/>
    <property type="molecule type" value="Genomic_DNA"/>
</dbReference>
<keyword evidence="2" id="KW-0689">Ribosomal protein</keyword>
<dbReference type="GO" id="GO:0005763">
    <property type="term" value="C:mitochondrial small ribosomal subunit"/>
    <property type="evidence" value="ECO:0007669"/>
    <property type="project" value="TreeGrafter"/>
</dbReference>
<keyword evidence="3" id="KW-0687">Ribonucleoprotein</keyword>
<dbReference type="Proteomes" id="UP001367676">
    <property type="component" value="Unassembled WGS sequence"/>
</dbReference>
<evidence type="ECO:0000256" key="1">
    <source>
        <dbReference type="ARBA" id="ARBA00005251"/>
    </source>
</evidence>
<comment type="caution">
    <text evidence="5">The sequence shown here is derived from an EMBL/GenBank/DDBJ whole genome shotgun (WGS) entry which is preliminary data.</text>
</comment>
<evidence type="ECO:0000256" key="3">
    <source>
        <dbReference type="ARBA" id="ARBA00023274"/>
    </source>
</evidence>
<evidence type="ECO:0000313" key="5">
    <source>
        <dbReference type="EMBL" id="KAK7604614.1"/>
    </source>
</evidence>
<sequence>MKYQVRYKTKNMLSKLPTISPVPDPLRIEDEPPKSSKSSEAMKEYLNRVESYNKFMTEERSAYEIGKRHLANMMGQDPETFTQDDIDKSIGYLFPSSLYEPEARPMMKPPEEIFPAKKEAEFDESGRPYHFLFYTSRPRFYQLMHDAAKILIDLNEYEDKIIRGNETNEQNFTVVPLDTSIWVERETLEKEFQEFIHENEYNQMKLVFERIASHPYGSKYVDFIRRYCFPLTEKYAHYEKHKPEVLEDGRQRIFIPFIKRKTALVSVSVTYPGTGQFLIDDKDLRFFISLQGRETVLYPLILSDMLKKVDIEAKTIVTPTDGGSTALAIAIRTGVSRGVYHFVDDFTKDKMKLAGLLSNEIRQKERKKPGQEGARRKFTWRKR</sequence>
<gene>
    <name evidence="5" type="ORF">V9T40_005800</name>
</gene>
<evidence type="ECO:0008006" key="7">
    <source>
        <dbReference type="Google" id="ProtNLM"/>
    </source>
</evidence>
<reference evidence="5 6" key="1">
    <citation type="submission" date="2024-03" db="EMBL/GenBank/DDBJ databases">
        <title>Adaptation during the transition from Ophiocordyceps entomopathogen to insect associate is accompanied by gene loss and intensified selection.</title>
        <authorList>
            <person name="Ward C.M."/>
            <person name="Onetto C.A."/>
            <person name="Borneman A.R."/>
        </authorList>
    </citation>
    <scope>NUCLEOTIDE SEQUENCE [LARGE SCALE GENOMIC DNA]</scope>
    <source>
        <strain evidence="5">AWRI1</strain>
        <tissue evidence="5">Single Adult Female</tissue>
    </source>
</reference>
<dbReference type="Pfam" id="PF00380">
    <property type="entry name" value="Ribosomal_S9"/>
    <property type="match status" value="1"/>
</dbReference>
<evidence type="ECO:0000256" key="2">
    <source>
        <dbReference type="ARBA" id="ARBA00022980"/>
    </source>
</evidence>
<proteinExistence type="inferred from homology"/>
<dbReference type="Gene3D" id="3.30.230.10">
    <property type="match status" value="1"/>
</dbReference>
<organism evidence="5 6">
    <name type="scientific">Parthenolecanium corni</name>
    <dbReference type="NCBI Taxonomy" id="536013"/>
    <lineage>
        <taxon>Eukaryota</taxon>
        <taxon>Metazoa</taxon>
        <taxon>Ecdysozoa</taxon>
        <taxon>Arthropoda</taxon>
        <taxon>Hexapoda</taxon>
        <taxon>Insecta</taxon>
        <taxon>Pterygota</taxon>
        <taxon>Neoptera</taxon>
        <taxon>Paraneoptera</taxon>
        <taxon>Hemiptera</taxon>
        <taxon>Sternorrhyncha</taxon>
        <taxon>Coccoidea</taxon>
        <taxon>Coccidae</taxon>
        <taxon>Parthenolecanium</taxon>
    </lineage>
</organism>
<name>A0AAN9TSR9_9HEMI</name>
<feature type="region of interest" description="Disordered" evidence="4">
    <location>
        <begin position="364"/>
        <end position="383"/>
    </location>
</feature>
<dbReference type="PANTHER" id="PTHR21569">
    <property type="entry name" value="RIBOSOMAL PROTEIN S9"/>
    <property type="match status" value="1"/>
</dbReference>
<comment type="similarity">
    <text evidence="1">Belongs to the universal ribosomal protein uS9 family.</text>
</comment>
<evidence type="ECO:0000313" key="6">
    <source>
        <dbReference type="Proteomes" id="UP001367676"/>
    </source>
</evidence>